<dbReference type="EMBL" id="VFPQ01000001">
    <property type="protein sequence ID" value="TQM74113.1"/>
    <property type="molecule type" value="Genomic_DNA"/>
</dbReference>
<evidence type="ECO:0000256" key="1">
    <source>
        <dbReference type="SAM" id="Phobius"/>
    </source>
</evidence>
<keyword evidence="3" id="KW-1185">Reference proteome</keyword>
<proteinExistence type="predicted"/>
<sequence length="155" mass="16232">MLAGSAGLALPVSLLFWMAAVAMVVPSDRACGLFGCLGYVFLAWEGGRWAALVLAWPLLHLLRVRPAFPVALGGAALLVLIWELAAAHADPLPYPGFLLWFSLFGGIPAYALVAALTAPGARWATRTIVAAGCVAYAAVAVPLLPQVLIVLFKPL</sequence>
<comment type="caution">
    <text evidence="2">The sequence shown here is derived from an EMBL/GenBank/DDBJ whole genome shotgun (WGS) entry which is preliminary data.</text>
</comment>
<protein>
    <submittedName>
        <fullName evidence="2">Uncharacterized protein</fullName>
    </submittedName>
</protein>
<evidence type="ECO:0000313" key="2">
    <source>
        <dbReference type="EMBL" id="TQM74113.1"/>
    </source>
</evidence>
<evidence type="ECO:0000313" key="3">
    <source>
        <dbReference type="Proteomes" id="UP000319213"/>
    </source>
</evidence>
<name>A0A543IU60_9ACTN</name>
<reference evidence="2 3" key="1">
    <citation type="submission" date="2019-06" db="EMBL/GenBank/DDBJ databases">
        <title>Sequencing the genomes of 1000 actinobacteria strains.</title>
        <authorList>
            <person name="Klenk H.-P."/>
        </authorList>
    </citation>
    <scope>NUCLEOTIDE SEQUENCE [LARGE SCALE GENOMIC DNA]</scope>
    <source>
        <strain evidence="2 3">DSM 43186</strain>
    </source>
</reference>
<keyword evidence="1" id="KW-0812">Transmembrane</keyword>
<feature type="transmembrane region" description="Helical" evidence="1">
    <location>
        <begin position="97"/>
        <end position="116"/>
    </location>
</feature>
<feature type="transmembrane region" description="Helical" evidence="1">
    <location>
        <begin position="128"/>
        <end position="152"/>
    </location>
</feature>
<dbReference type="Proteomes" id="UP000319213">
    <property type="component" value="Unassembled WGS sequence"/>
</dbReference>
<keyword evidence="1" id="KW-1133">Transmembrane helix</keyword>
<feature type="transmembrane region" description="Helical" evidence="1">
    <location>
        <begin position="32"/>
        <end position="55"/>
    </location>
</feature>
<dbReference type="AlphaFoldDB" id="A0A543IU60"/>
<feature type="transmembrane region" description="Helical" evidence="1">
    <location>
        <begin position="67"/>
        <end position="85"/>
    </location>
</feature>
<organism evidence="2 3">
    <name type="scientific">Thermopolyspora flexuosa</name>
    <dbReference type="NCBI Taxonomy" id="103836"/>
    <lineage>
        <taxon>Bacteria</taxon>
        <taxon>Bacillati</taxon>
        <taxon>Actinomycetota</taxon>
        <taxon>Actinomycetes</taxon>
        <taxon>Streptosporangiales</taxon>
        <taxon>Streptosporangiaceae</taxon>
        <taxon>Thermopolyspora</taxon>
    </lineage>
</organism>
<accession>A0A543IU60</accession>
<gene>
    <name evidence="2" type="ORF">FHX40_0775</name>
</gene>
<keyword evidence="1" id="KW-0472">Membrane</keyword>